<keyword evidence="3" id="KW-0862">Zinc</keyword>
<dbReference type="HOGENOM" id="CLU_2413249_0_0_1"/>
<dbReference type="InterPro" id="IPR023407">
    <property type="entry name" value="Ribosomal_eS27_Zn-bd_dom_sf"/>
</dbReference>
<dbReference type="FunCoup" id="J9DKF8">
    <property type="interactions" value="135"/>
</dbReference>
<dbReference type="InterPro" id="IPR011332">
    <property type="entry name" value="Ribosomal_zn-bd"/>
</dbReference>
<organism evidence="6 7">
    <name type="scientific">Edhazardia aedis (strain USNM 41457)</name>
    <name type="common">Microsporidian parasite</name>
    <dbReference type="NCBI Taxonomy" id="1003232"/>
    <lineage>
        <taxon>Eukaryota</taxon>
        <taxon>Fungi</taxon>
        <taxon>Fungi incertae sedis</taxon>
        <taxon>Microsporidia</taxon>
        <taxon>Edhazardia</taxon>
    </lineage>
</organism>
<dbReference type="VEuPathDB" id="MicrosporidiaDB:EDEG_02544"/>
<evidence type="ECO:0000256" key="2">
    <source>
        <dbReference type="ARBA" id="ARBA00010919"/>
    </source>
</evidence>
<dbReference type="SUPFAM" id="SSF57829">
    <property type="entry name" value="Zn-binding ribosomal proteins"/>
    <property type="match status" value="1"/>
</dbReference>
<evidence type="ECO:0000313" key="6">
    <source>
        <dbReference type="EMBL" id="EJW03065.1"/>
    </source>
</evidence>
<dbReference type="InterPro" id="IPR000592">
    <property type="entry name" value="Ribosomal_eS27"/>
</dbReference>
<gene>
    <name evidence="6" type="ORF">EDEG_02544</name>
</gene>
<keyword evidence="7" id="KW-1185">Reference proteome</keyword>
<keyword evidence="5" id="KW-0687">Ribonucleoprotein</keyword>
<accession>J9DKF8</accession>
<dbReference type="Proteomes" id="UP000003163">
    <property type="component" value="Unassembled WGS sequence"/>
</dbReference>
<evidence type="ECO:0008006" key="8">
    <source>
        <dbReference type="Google" id="ProtNLM"/>
    </source>
</evidence>
<evidence type="ECO:0000256" key="3">
    <source>
        <dbReference type="ARBA" id="ARBA00022833"/>
    </source>
</evidence>
<keyword evidence="4" id="KW-0689">Ribosomal protein</keyword>
<name>J9DKF8_EDHAE</name>
<protein>
    <recommendedName>
        <fullName evidence="8">40S ribosomal protein S27</fullName>
    </recommendedName>
</protein>
<reference evidence="6 7" key="1">
    <citation type="submission" date="2011-08" db="EMBL/GenBank/DDBJ databases">
        <authorList>
            <person name="Liu Z.J."/>
            <person name="Shi F.L."/>
            <person name="Lu J.Q."/>
            <person name="Li M."/>
            <person name="Wang Z.L."/>
        </authorList>
    </citation>
    <scope>NUCLEOTIDE SEQUENCE [LARGE SCALE GENOMIC DNA]</scope>
    <source>
        <strain evidence="6 7">USNM 41457</strain>
    </source>
</reference>
<dbReference type="OrthoDB" id="5567124at2759"/>
<dbReference type="Gene3D" id="2.20.25.100">
    <property type="entry name" value="Zn-binding ribosomal proteins"/>
    <property type="match status" value="1"/>
</dbReference>
<comment type="cofactor">
    <cofactor evidence="1">
        <name>Zn(2+)</name>
        <dbReference type="ChEBI" id="CHEBI:29105"/>
    </cofactor>
</comment>
<evidence type="ECO:0000256" key="4">
    <source>
        <dbReference type="ARBA" id="ARBA00022980"/>
    </source>
</evidence>
<dbReference type="EMBL" id="AFBI03000046">
    <property type="protein sequence ID" value="EJW03065.1"/>
    <property type="molecule type" value="Genomic_DNA"/>
</dbReference>
<comment type="caution">
    <text evidence="6">The sequence shown here is derived from an EMBL/GenBank/DDBJ whole genome shotgun (WGS) entry which is preliminary data.</text>
</comment>
<dbReference type="PANTHER" id="PTHR11594">
    <property type="entry name" value="40S RIBOSOMAL PROTEIN S27"/>
    <property type="match status" value="1"/>
</dbReference>
<dbReference type="AlphaFoldDB" id="J9DKF8"/>
<dbReference type="GO" id="GO:0003735">
    <property type="term" value="F:structural constituent of ribosome"/>
    <property type="evidence" value="ECO:0007669"/>
    <property type="project" value="InterPro"/>
</dbReference>
<comment type="similarity">
    <text evidence="2">Belongs to the eukaryotic ribosomal protein eS27 family.</text>
</comment>
<reference evidence="7" key="2">
    <citation type="submission" date="2015-07" db="EMBL/GenBank/DDBJ databases">
        <title>Contrasting host-pathogen interactions and genome evolution in two generalist and specialist microsporidian pathogens of mosquitoes.</title>
        <authorList>
            <consortium name="The Broad Institute Genomics Platform"/>
            <consortium name="The Broad Institute Genome Sequencing Center for Infectious Disease"/>
            <person name="Cuomo C.A."/>
            <person name="Sanscrainte N.D."/>
            <person name="Goldberg J.M."/>
            <person name="Heiman D."/>
            <person name="Young S."/>
            <person name="Zeng Q."/>
            <person name="Becnel J.J."/>
            <person name="Birren B.W."/>
        </authorList>
    </citation>
    <scope>NUCLEOTIDE SEQUENCE [LARGE SCALE GENOMIC DNA]</scope>
    <source>
        <strain evidence="7">USNM 41457</strain>
    </source>
</reference>
<proteinExistence type="inferred from homology"/>
<evidence type="ECO:0000256" key="5">
    <source>
        <dbReference type="ARBA" id="ARBA00023274"/>
    </source>
</evidence>
<dbReference type="GO" id="GO:0006412">
    <property type="term" value="P:translation"/>
    <property type="evidence" value="ECO:0007669"/>
    <property type="project" value="InterPro"/>
</dbReference>
<dbReference type="STRING" id="1003232.J9DKF8"/>
<dbReference type="OMA" id="LEFCYSH"/>
<evidence type="ECO:0000313" key="7">
    <source>
        <dbReference type="Proteomes" id="UP000003163"/>
    </source>
</evidence>
<dbReference type="GO" id="GO:1990904">
    <property type="term" value="C:ribonucleoprotein complex"/>
    <property type="evidence" value="ECO:0007669"/>
    <property type="project" value="UniProtKB-KW"/>
</dbReference>
<evidence type="ECO:0000256" key="1">
    <source>
        <dbReference type="ARBA" id="ARBA00001947"/>
    </source>
</evidence>
<dbReference type="Pfam" id="PF01667">
    <property type="entry name" value="Ribosomal_S27e"/>
    <property type="match status" value="1"/>
</dbReference>
<sequence length="92" mass="10549">MFIQEDLANPTYSKIQTTCKKNRLFTELRSRMIVVKCVCNQLEFCYSHSQTTIPCSSCGEVLMTPRGGRAQITETCLVMSADKYFKRARGRQ</sequence>
<dbReference type="GO" id="GO:0005840">
    <property type="term" value="C:ribosome"/>
    <property type="evidence" value="ECO:0007669"/>
    <property type="project" value="UniProtKB-KW"/>
</dbReference>
<dbReference type="InParanoid" id="J9DKF8"/>